<dbReference type="EMBL" id="FOGJ01000008">
    <property type="protein sequence ID" value="SER63851.1"/>
    <property type="molecule type" value="Genomic_DNA"/>
</dbReference>
<dbReference type="CDD" id="cd05819">
    <property type="entry name" value="NHL"/>
    <property type="match status" value="1"/>
</dbReference>
<keyword evidence="3 5" id="KW-1133">Transmembrane helix</keyword>
<feature type="transmembrane region" description="Helical" evidence="5">
    <location>
        <begin position="517"/>
        <end position="535"/>
    </location>
</feature>
<organism evidence="7 8">
    <name type="scientific">Butyrivibrio fibrisolvens</name>
    <dbReference type="NCBI Taxonomy" id="831"/>
    <lineage>
        <taxon>Bacteria</taxon>
        <taxon>Bacillati</taxon>
        <taxon>Bacillota</taxon>
        <taxon>Clostridia</taxon>
        <taxon>Lachnospirales</taxon>
        <taxon>Lachnospiraceae</taxon>
        <taxon>Butyrivibrio</taxon>
    </lineage>
</organism>
<gene>
    <name evidence="7" type="ORF">SAMN04487884_108115</name>
</gene>
<dbReference type="Gene3D" id="1.25.40.10">
    <property type="entry name" value="Tetratricopeptide repeat domain"/>
    <property type="match status" value="1"/>
</dbReference>
<dbReference type="InterPro" id="IPR006977">
    <property type="entry name" value="Yip1_dom"/>
</dbReference>
<reference evidence="7 8" key="1">
    <citation type="submission" date="2016-10" db="EMBL/GenBank/DDBJ databases">
        <authorList>
            <person name="de Groot N.N."/>
        </authorList>
    </citation>
    <scope>NUCLEOTIDE SEQUENCE [LARGE SCALE GENOMIC DNA]</scope>
    <source>
        <strain evidence="7 8">AR40</strain>
    </source>
</reference>
<comment type="subcellular location">
    <subcellularLocation>
        <location evidence="1">Membrane</location>
        <topology evidence="1">Multi-pass membrane protein</topology>
    </subcellularLocation>
</comment>
<dbReference type="GO" id="GO:0008270">
    <property type="term" value="F:zinc ion binding"/>
    <property type="evidence" value="ECO:0007669"/>
    <property type="project" value="UniProtKB-KW"/>
</dbReference>
<dbReference type="SUPFAM" id="SSF101898">
    <property type="entry name" value="NHL repeat"/>
    <property type="match status" value="1"/>
</dbReference>
<dbReference type="SUPFAM" id="SSF48452">
    <property type="entry name" value="TPR-like"/>
    <property type="match status" value="1"/>
</dbReference>
<evidence type="ECO:0000313" key="7">
    <source>
        <dbReference type="EMBL" id="SER63851.1"/>
    </source>
</evidence>
<feature type="transmembrane region" description="Helical" evidence="5">
    <location>
        <begin position="652"/>
        <end position="676"/>
    </location>
</feature>
<feature type="transmembrane region" description="Helical" evidence="5">
    <location>
        <begin position="587"/>
        <end position="607"/>
    </location>
</feature>
<feature type="domain" description="Yip1" evidence="6">
    <location>
        <begin position="528"/>
        <end position="669"/>
    </location>
</feature>
<feature type="transmembrane region" description="Helical" evidence="5">
    <location>
        <begin position="448"/>
        <end position="465"/>
    </location>
</feature>
<dbReference type="Pfam" id="PF04893">
    <property type="entry name" value="Yip1"/>
    <property type="match status" value="1"/>
</dbReference>
<dbReference type="Gene3D" id="2.120.10.30">
    <property type="entry name" value="TolB, C-terminal domain"/>
    <property type="match status" value="2"/>
</dbReference>
<dbReference type="PANTHER" id="PTHR24104">
    <property type="entry name" value="E3 UBIQUITIN-PROTEIN LIGASE NHLRC1-RELATED"/>
    <property type="match status" value="1"/>
</dbReference>
<evidence type="ECO:0000256" key="4">
    <source>
        <dbReference type="ARBA" id="ARBA00023136"/>
    </source>
</evidence>
<feature type="transmembrane region" description="Helical" evidence="5">
    <location>
        <begin position="555"/>
        <end position="575"/>
    </location>
</feature>
<protein>
    <recommendedName>
        <fullName evidence="6">Yip1 domain-containing protein</fullName>
    </recommendedName>
</protein>
<feature type="transmembrane region" description="Helical" evidence="5">
    <location>
        <begin position="619"/>
        <end position="640"/>
    </location>
</feature>
<evidence type="ECO:0000256" key="3">
    <source>
        <dbReference type="ARBA" id="ARBA00022989"/>
    </source>
</evidence>
<evidence type="ECO:0000256" key="2">
    <source>
        <dbReference type="ARBA" id="ARBA00022692"/>
    </source>
</evidence>
<dbReference type="RefSeq" id="WP_074755527.1">
    <property type="nucleotide sequence ID" value="NZ_FOGJ01000008.1"/>
</dbReference>
<keyword evidence="2 5" id="KW-0812">Transmembrane</keyword>
<proteinExistence type="predicted"/>
<dbReference type="GO" id="GO:0016020">
    <property type="term" value="C:membrane"/>
    <property type="evidence" value="ECO:0007669"/>
    <property type="project" value="UniProtKB-SubCell"/>
</dbReference>
<evidence type="ECO:0000256" key="1">
    <source>
        <dbReference type="ARBA" id="ARBA00004141"/>
    </source>
</evidence>
<dbReference type="AlphaFoldDB" id="A0A1H9QTB8"/>
<accession>A0A1H9QTB8</accession>
<dbReference type="PANTHER" id="PTHR24104:SF25">
    <property type="entry name" value="PROTEIN LIN-41"/>
    <property type="match status" value="1"/>
</dbReference>
<evidence type="ECO:0000259" key="6">
    <source>
        <dbReference type="Pfam" id="PF04893"/>
    </source>
</evidence>
<dbReference type="OrthoDB" id="9799230at2"/>
<evidence type="ECO:0000256" key="5">
    <source>
        <dbReference type="SAM" id="Phobius"/>
    </source>
</evidence>
<dbReference type="Proteomes" id="UP000182584">
    <property type="component" value="Unassembled WGS sequence"/>
</dbReference>
<keyword evidence="4 5" id="KW-0472">Membrane</keyword>
<dbReference type="InterPro" id="IPR011042">
    <property type="entry name" value="6-blade_b-propeller_TolB-like"/>
</dbReference>
<name>A0A1H9QTB8_BUTFI</name>
<dbReference type="InterPro" id="IPR011990">
    <property type="entry name" value="TPR-like_helical_dom_sf"/>
</dbReference>
<dbReference type="InterPro" id="IPR050952">
    <property type="entry name" value="TRIM-NHL_E3_ligases"/>
</dbReference>
<sequence>MKKISEKRQNKSSFKNILKRSIGIALIGISLVWNADVLTAHADAPYKTYTVDGYDSVTETQTAYLPYKTITKIGDESLMTPTDFTLLDDGTMYVLDSGNKRVVVGDADGNLVTTFGEGVLVGPKGIYVTDKHITYVADRDAKSIFVFDENGELIHTYTRPQVAMYGDALDFLPLKIVVNSSGTMYIVCESNTNGIVEISPVDNGTFLGYFGTNATSASVWTIVWRALLTDAQRAKMVGNIPATPDNIAIDDKGIIYTVTRGEGDDTLKRLNIAGVNMISDPGKSDTVPAAIAVGNHDNFFVVSQQGFIYEYNNEGQLLFMFGGKDDGQQRIGLSTKAEAIQIGSDDKIYVLDSDKAQIQVYEPTEFTDYLHEALYLFSKGRYEESKEPLSQVLMMNNLFDYANMAMGKALYKEGDYEGALKYAKLSRDNDLYSDSFWEIRNIWLKKNLSTVIVIILVLIVLNKIIKYLDNKKNILSKPKAFVQKIKNQKLVAQLRYIFFYMRHPIDGNYGIKRQNKVSVLASNILLALMIVFYIINKYFCGFMFKTVREGQFDVASDIIMILVGLFLIVGCNYLMCTINDGEGKFKAIYCSFIYSASPFLVFMPFIFALSHVVTYNEEFFVSFGSFCMVCWILVLIFIAIREINNYTVGETFKIIGLTVFTILIVCLLAFIIYVLWSQVFDFLQSLVGEVVYRIGG</sequence>
<evidence type="ECO:0000313" key="8">
    <source>
        <dbReference type="Proteomes" id="UP000182584"/>
    </source>
</evidence>